<dbReference type="Proteomes" id="UP000002368">
    <property type="component" value="Chromosome"/>
</dbReference>
<dbReference type="Pfam" id="PF13578">
    <property type="entry name" value="Methyltransf_24"/>
    <property type="match status" value="1"/>
</dbReference>
<dbReference type="PANTHER" id="PTHR40048:SF1">
    <property type="entry name" value="RHAMNOSYL O-METHYLTRANSFERASE"/>
    <property type="match status" value="1"/>
</dbReference>
<keyword evidence="1" id="KW-0489">Methyltransferase</keyword>
<proteinExistence type="predicted"/>
<dbReference type="HOGENOM" id="CLU_070333_0_0_9"/>
<keyword evidence="3" id="KW-0175">Coiled coil</keyword>
<dbReference type="AlphaFoldDB" id="D5WVY6"/>
<evidence type="ECO:0000256" key="2">
    <source>
        <dbReference type="ARBA" id="ARBA00022679"/>
    </source>
</evidence>
<accession>D5WVY6</accession>
<dbReference type="eggNOG" id="COG0463">
    <property type="taxonomic scope" value="Bacteria"/>
</dbReference>
<dbReference type="PANTHER" id="PTHR40048">
    <property type="entry name" value="RHAMNOSYL O-METHYLTRANSFERASE"/>
    <property type="match status" value="1"/>
</dbReference>
<evidence type="ECO:0000256" key="1">
    <source>
        <dbReference type="ARBA" id="ARBA00022603"/>
    </source>
</evidence>
<keyword evidence="2 4" id="KW-0808">Transferase</keyword>
<evidence type="ECO:0000313" key="4">
    <source>
        <dbReference type="EMBL" id="ADG05618.1"/>
    </source>
</evidence>
<keyword evidence="5" id="KW-1185">Reference proteome</keyword>
<dbReference type="SUPFAM" id="SSF53335">
    <property type="entry name" value="S-adenosyl-L-methionine-dependent methyltransferases"/>
    <property type="match status" value="1"/>
</dbReference>
<dbReference type="GO" id="GO:0008168">
    <property type="term" value="F:methyltransferase activity"/>
    <property type="evidence" value="ECO:0007669"/>
    <property type="project" value="UniProtKB-KW"/>
</dbReference>
<dbReference type="KEGG" id="bts:Btus_0872"/>
<evidence type="ECO:0000313" key="5">
    <source>
        <dbReference type="Proteomes" id="UP000002368"/>
    </source>
</evidence>
<protein>
    <submittedName>
        <fullName evidence="4">Glycosyl transferase family 2</fullName>
    </submittedName>
</protein>
<reference evidence="4 5" key="1">
    <citation type="journal article" date="2011" name="Stand. Genomic Sci.">
        <title>Complete genome sequence of the thermophilic, hydrogen-oxidizing Bacillus tusciae type strain (T2) and reclassification in the new genus, Kyrpidia gen. nov. as Kyrpidia tusciae comb. nov. and emendation of the family Alicyclobacillaceae da Costa and Rainey, 2010.</title>
        <authorList>
            <person name="Klenk H.P."/>
            <person name="Lapidus A."/>
            <person name="Chertkov O."/>
            <person name="Copeland A."/>
            <person name="Del Rio T.G."/>
            <person name="Nolan M."/>
            <person name="Lucas S."/>
            <person name="Chen F."/>
            <person name="Tice H."/>
            <person name="Cheng J.F."/>
            <person name="Han C."/>
            <person name="Bruce D."/>
            <person name="Goodwin L."/>
            <person name="Pitluck S."/>
            <person name="Pati A."/>
            <person name="Ivanova N."/>
            <person name="Mavromatis K."/>
            <person name="Daum C."/>
            <person name="Chen A."/>
            <person name="Palaniappan K."/>
            <person name="Chang Y.J."/>
            <person name="Land M."/>
            <person name="Hauser L."/>
            <person name="Jeffries C.D."/>
            <person name="Detter J.C."/>
            <person name="Rohde M."/>
            <person name="Abt B."/>
            <person name="Pukall R."/>
            <person name="Goker M."/>
            <person name="Bristow J."/>
            <person name="Markowitz V."/>
            <person name="Hugenholtz P."/>
            <person name="Eisen J.A."/>
        </authorList>
    </citation>
    <scope>NUCLEOTIDE SEQUENCE [LARGE SCALE GENOMIC DNA]</scope>
    <source>
        <strain evidence="4 5">DSM 2912</strain>
    </source>
</reference>
<name>D5WVY6_KYRT2</name>
<gene>
    <name evidence="4" type="ordered locus">Btus_0872</name>
</gene>
<feature type="coiled-coil region" evidence="3">
    <location>
        <begin position="253"/>
        <end position="291"/>
    </location>
</feature>
<dbReference type="GO" id="GO:0005886">
    <property type="term" value="C:plasma membrane"/>
    <property type="evidence" value="ECO:0007669"/>
    <property type="project" value="TreeGrafter"/>
</dbReference>
<dbReference type="STRING" id="562970.Btus_0872"/>
<dbReference type="EMBL" id="CP002017">
    <property type="protein sequence ID" value="ADG05618.1"/>
    <property type="molecule type" value="Genomic_DNA"/>
</dbReference>
<dbReference type="GO" id="GO:0071770">
    <property type="term" value="P:DIM/DIP cell wall layer assembly"/>
    <property type="evidence" value="ECO:0007669"/>
    <property type="project" value="TreeGrafter"/>
</dbReference>
<dbReference type="InterPro" id="IPR029063">
    <property type="entry name" value="SAM-dependent_MTases_sf"/>
</dbReference>
<dbReference type="Gene3D" id="3.40.50.150">
    <property type="entry name" value="Vaccinia Virus protein VP39"/>
    <property type="match status" value="1"/>
</dbReference>
<evidence type="ECO:0000256" key="3">
    <source>
        <dbReference type="SAM" id="Coils"/>
    </source>
</evidence>
<organism evidence="4 5">
    <name type="scientific">Kyrpidia tusciae (strain DSM 2912 / NBRC 15312 / T2)</name>
    <name type="common">Bacillus tusciae</name>
    <dbReference type="NCBI Taxonomy" id="562970"/>
    <lineage>
        <taxon>Bacteria</taxon>
        <taxon>Bacillati</taxon>
        <taxon>Bacillota</taxon>
        <taxon>Bacilli</taxon>
        <taxon>Bacillales</taxon>
        <taxon>Alicyclobacillaceae</taxon>
        <taxon>Kyrpidia</taxon>
    </lineage>
</organism>
<dbReference type="GO" id="GO:0032259">
    <property type="term" value="P:methylation"/>
    <property type="evidence" value="ECO:0007669"/>
    <property type="project" value="UniProtKB-KW"/>
</dbReference>
<sequence length="325" mass="37768">MSFLSNIFDTVVYMRPDRLTGATPWHGHIPFAFWLVRQLRPKIIVELGVHAGNSYCAFCQAVERLNMSSACFGVDTWQGDEHGGFYDESVFNELKQYHDPRFGHFSSLLRMTFDEAVELFDDGTVDLLHIDGLHTYEASKHDFEHWKRKLSNRAIVLFHDIEVRDRGFGVWRLWNELQSQYPTFAFSHSYGLGVLQYGSDIPTTVSSLMTSDDNQRMAVQTHFQTLGERVNLLWQVRELSDRLTMANKDLQSTDRLLDQARAIESQLRAENEQLKTDVNRLTSELGAEIDQLKRTVQIYETSTSWRITRPARSMSRVIRRLARRQ</sequence>